<sequence>MFKRTRFTTISPLPPNITRQVVVDFLHDHQEMIDLNPLVKERHPIAPPPHAPPEEMDCVWYSLTDKISYLPGDLYTGDVTYTCAFNDLRNGVQTHCYAPAGLTIRDKWTLNGSLPDEPSEPIELGIGAPVAGLYIREDVDMRCNVLLTTFVKRTLKKSHAALIERLKSKAQMASGGVPLPQQQYQQQQASVTLAGNGNGNAREAASTPDTAAAETGRRGRRPRRWRAVMARLGVLRTE</sequence>
<dbReference type="PANTHER" id="PTHR38117">
    <property type="entry name" value="NACHT AND WD40 DOMAIN PROTEIN"/>
    <property type="match status" value="1"/>
</dbReference>
<feature type="region of interest" description="Disordered" evidence="1">
    <location>
        <begin position="194"/>
        <end position="224"/>
    </location>
</feature>
<dbReference type="InterPro" id="IPR055481">
    <property type="entry name" value="DUF7053"/>
</dbReference>
<dbReference type="Proteomes" id="UP001174936">
    <property type="component" value="Unassembled WGS sequence"/>
</dbReference>
<evidence type="ECO:0000256" key="1">
    <source>
        <dbReference type="SAM" id="MobiDB-lite"/>
    </source>
</evidence>
<gene>
    <name evidence="3" type="ORF">B0T16DRAFT_185965</name>
</gene>
<keyword evidence="4" id="KW-1185">Reference proteome</keyword>
<reference evidence="3" key="1">
    <citation type="submission" date="2023-06" db="EMBL/GenBank/DDBJ databases">
        <title>Genome-scale phylogeny and comparative genomics of the fungal order Sordariales.</title>
        <authorList>
            <consortium name="Lawrence Berkeley National Laboratory"/>
            <person name="Hensen N."/>
            <person name="Bonometti L."/>
            <person name="Westerberg I."/>
            <person name="Brannstrom I.O."/>
            <person name="Guillou S."/>
            <person name="Cros-Aarteil S."/>
            <person name="Calhoun S."/>
            <person name="Haridas S."/>
            <person name="Kuo A."/>
            <person name="Mondo S."/>
            <person name="Pangilinan J."/>
            <person name="Riley R."/>
            <person name="Labutti K."/>
            <person name="Andreopoulos B."/>
            <person name="Lipzen A."/>
            <person name="Chen C."/>
            <person name="Yanf M."/>
            <person name="Daum C."/>
            <person name="Ng V."/>
            <person name="Clum A."/>
            <person name="Steindorff A."/>
            <person name="Ohm R."/>
            <person name="Martin F."/>
            <person name="Silar P."/>
            <person name="Natvig D."/>
            <person name="Lalanne C."/>
            <person name="Gautier V."/>
            <person name="Ament-Velasquez S.L."/>
            <person name="Kruys A."/>
            <person name="Hutchinson M.I."/>
            <person name="Powell A.J."/>
            <person name="Barry K."/>
            <person name="Miller A.N."/>
            <person name="Grigoriev I.V."/>
            <person name="Debuchy R."/>
            <person name="Gladieux P."/>
            <person name="Thoren M.H."/>
            <person name="Johannesson H."/>
        </authorList>
    </citation>
    <scope>NUCLEOTIDE SEQUENCE</scope>
    <source>
        <strain evidence="3">SMH2532-1</strain>
    </source>
</reference>
<organism evidence="3 4">
    <name type="scientific">Cercophora newfieldiana</name>
    <dbReference type="NCBI Taxonomy" id="92897"/>
    <lineage>
        <taxon>Eukaryota</taxon>
        <taxon>Fungi</taxon>
        <taxon>Dikarya</taxon>
        <taxon>Ascomycota</taxon>
        <taxon>Pezizomycotina</taxon>
        <taxon>Sordariomycetes</taxon>
        <taxon>Sordariomycetidae</taxon>
        <taxon>Sordariales</taxon>
        <taxon>Lasiosphaeriaceae</taxon>
        <taxon>Cercophora</taxon>
    </lineage>
</organism>
<name>A0AA39Y096_9PEZI</name>
<dbReference type="AlphaFoldDB" id="A0AA39Y096"/>
<proteinExistence type="predicted"/>
<accession>A0AA39Y096</accession>
<evidence type="ECO:0000259" key="2">
    <source>
        <dbReference type="Pfam" id="PF23155"/>
    </source>
</evidence>
<evidence type="ECO:0000313" key="3">
    <source>
        <dbReference type="EMBL" id="KAK0643591.1"/>
    </source>
</evidence>
<dbReference type="EMBL" id="JAULSV010000005">
    <property type="protein sequence ID" value="KAK0643591.1"/>
    <property type="molecule type" value="Genomic_DNA"/>
</dbReference>
<feature type="domain" description="DUF7053" evidence="2">
    <location>
        <begin position="3"/>
        <end position="171"/>
    </location>
</feature>
<comment type="caution">
    <text evidence="3">The sequence shown here is derived from an EMBL/GenBank/DDBJ whole genome shotgun (WGS) entry which is preliminary data.</text>
</comment>
<evidence type="ECO:0000313" key="4">
    <source>
        <dbReference type="Proteomes" id="UP001174936"/>
    </source>
</evidence>
<protein>
    <recommendedName>
        <fullName evidence="2">DUF7053 domain-containing protein</fullName>
    </recommendedName>
</protein>
<dbReference type="PANTHER" id="PTHR38117:SF2">
    <property type="entry name" value="NACHT AND WD40 DOMAIN PROTEIN"/>
    <property type="match status" value="1"/>
</dbReference>
<dbReference type="Pfam" id="PF23155">
    <property type="entry name" value="DUF7053"/>
    <property type="match status" value="1"/>
</dbReference>